<name>A0A450WZM5_9GAMM</name>
<evidence type="ECO:0008006" key="3">
    <source>
        <dbReference type="Google" id="ProtNLM"/>
    </source>
</evidence>
<proteinExistence type="predicted"/>
<dbReference type="AlphaFoldDB" id="A0A450WZM5"/>
<reference evidence="1" key="1">
    <citation type="submission" date="2019-02" db="EMBL/GenBank/DDBJ databases">
        <authorList>
            <person name="Gruber-Vodicka R. H."/>
            <person name="Seah K. B. B."/>
        </authorList>
    </citation>
    <scope>NUCLEOTIDE SEQUENCE</scope>
    <source>
        <strain evidence="1">BECK_S312</strain>
        <strain evidence="2">BECK_S426</strain>
    </source>
</reference>
<sequence>MGQVVVNITLENYLDRVLSQKNRLAAEAVRTHESSALVDSGAVMLALPRDVTEKLGLEPVRKVIVTYADERREECEVVAPIYLTVAGRVMVTEAVTGPPLSEALVGQVILEELDLLVDCQRQILTPRPESPIYPSLKMKKAGEC</sequence>
<dbReference type="EMBL" id="CAADFP010000354">
    <property type="protein sequence ID" value="VFK35272.1"/>
    <property type="molecule type" value="Genomic_DNA"/>
</dbReference>
<evidence type="ECO:0000313" key="1">
    <source>
        <dbReference type="EMBL" id="VFK22471.1"/>
    </source>
</evidence>
<protein>
    <recommendedName>
        <fullName evidence="3">Clan AA aspartic protease, AF_0612 family</fullName>
    </recommendedName>
</protein>
<gene>
    <name evidence="1" type="ORF">BECKLPF1236A_GA0070988_103471</name>
    <name evidence="2" type="ORF">BECKLPF1236C_GA0070990_103541</name>
</gene>
<dbReference type="EMBL" id="CAADFM010000347">
    <property type="protein sequence ID" value="VFK22471.1"/>
    <property type="molecule type" value="Genomic_DNA"/>
</dbReference>
<dbReference type="Gene3D" id="2.40.70.10">
    <property type="entry name" value="Acid Proteases"/>
    <property type="match status" value="1"/>
</dbReference>
<evidence type="ECO:0000313" key="2">
    <source>
        <dbReference type="EMBL" id="VFK35272.1"/>
    </source>
</evidence>
<accession>A0A450WZM5</accession>
<organism evidence="1">
    <name type="scientific">Candidatus Kentrum sp. LPFa</name>
    <dbReference type="NCBI Taxonomy" id="2126335"/>
    <lineage>
        <taxon>Bacteria</taxon>
        <taxon>Pseudomonadati</taxon>
        <taxon>Pseudomonadota</taxon>
        <taxon>Gammaproteobacteria</taxon>
        <taxon>Candidatus Kentrum</taxon>
    </lineage>
</organism>
<dbReference type="InterPro" id="IPR021109">
    <property type="entry name" value="Peptidase_aspartic_dom_sf"/>
</dbReference>